<name>A0A660LHF6_9ACTN</name>
<keyword evidence="6" id="KW-1185">Reference proteome</keyword>
<evidence type="ECO:0000313" key="5">
    <source>
        <dbReference type="EMBL" id="RKQ93675.1"/>
    </source>
</evidence>
<keyword evidence="2 5" id="KW-0418">Kinase</keyword>
<organism evidence="5 6">
    <name type="scientific">Solirubrobacter pauli</name>
    <dbReference type="NCBI Taxonomy" id="166793"/>
    <lineage>
        <taxon>Bacteria</taxon>
        <taxon>Bacillati</taxon>
        <taxon>Actinomycetota</taxon>
        <taxon>Thermoleophilia</taxon>
        <taxon>Solirubrobacterales</taxon>
        <taxon>Solirubrobacteraceae</taxon>
        <taxon>Solirubrobacter</taxon>
    </lineage>
</organism>
<gene>
    <name evidence="5" type="ORF">C8N24_3546</name>
</gene>
<feature type="transmembrane region" description="Helical" evidence="4">
    <location>
        <begin position="181"/>
        <end position="204"/>
    </location>
</feature>
<keyword evidence="3" id="KW-0902">Two-component regulatory system</keyword>
<dbReference type="AlphaFoldDB" id="A0A660LHF6"/>
<feature type="transmembrane region" description="Helical" evidence="4">
    <location>
        <begin position="63"/>
        <end position="84"/>
    </location>
</feature>
<keyword evidence="1" id="KW-0808">Transferase</keyword>
<dbReference type="PANTHER" id="PTHR24421:SF61">
    <property type="entry name" value="OXYGEN SENSOR HISTIDINE KINASE NREB"/>
    <property type="match status" value="1"/>
</dbReference>
<protein>
    <submittedName>
        <fullName evidence="5">Signal transduction histidine kinase</fullName>
    </submittedName>
</protein>
<feature type="transmembrane region" description="Helical" evidence="4">
    <location>
        <begin position="96"/>
        <end position="120"/>
    </location>
</feature>
<reference evidence="5 6" key="1">
    <citation type="submission" date="2018-10" db="EMBL/GenBank/DDBJ databases">
        <title>Genomic Encyclopedia of Archaeal and Bacterial Type Strains, Phase II (KMG-II): from individual species to whole genera.</title>
        <authorList>
            <person name="Goeker M."/>
        </authorList>
    </citation>
    <scope>NUCLEOTIDE SEQUENCE [LARGE SCALE GENOMIC DNA]</scope>
    <source>
        <strain evidence="5 6">DSM 14954</strain>
    </source>
</reference>
<dbReference type="EMBL" id="RBIL01000001">
    <property type="protein sequence ID" value="RKQ93675.1"/>
    <property type="molecule type" value="Genomic_DNA"/>
</dbReference>
<evidence type="ECO:0000256" key="1">
    <source>
        <dbReference type="ARBA" id="ARBA00022679"/>
    </source>
</evidence>
<sequence>MNAITDPVARITAAAGVLLVAALAVSLGDGGATLPLALLGAGTVLALFVLVPRAIAGIRRHPALLIGGLLVAGLPVALIVFGLFADRYGYSYGYGIPSAIAALVPLALIAFAALGGLILIADDVRTRFGLAQRGLTPWQRLTGTFDSPMPAPWRALGGLALVGLALILGLGYIGASGSSDLMSLVLLLVLGGGAAAIIAVPLLIAGLARSDRARLTTAREDERRRVAAHLHDSVLQTLALVQRQAHDPAAVQRLARRQEHELRAWMAGEVELGTETLGAALRKAVAEVEDDLDASVEVTILGERVLDRETEALAAAAREALRNAARHAGSPIFVFAQASPDGAEVFVRDEGPGFDLGAVPTERRGVRDSIIGRMRAVGGRAEIDSVPGEGTEVALRIGVTG</sequence>
<dbReference type="OrthoDB" id="3534856at2"/>
<dbReference type="InterPro" id="IPR050482">
    <property type="entry name" value="Sensor_HK_TwoCompSys"/>
</dbReference>
<evidence type="ECO:0000256" key="2">
    <source>
        <dbReference type="ARBA" id="ARBA00022777"/>
    </source>
</evidence>
<keyword evidence="4" id="KW-1133">Transmembrane helix</keyword>
<proteinExistence type="predicted"/>
<dbReference type="SUPFAM" id="SSF55874">
    <property type="entry name" value="ATPase domain of HSP90 chaperone/DNA topoisomerase II/histidine kinase"/>
    <property type="match status" value="1"/>
</dbReference>
<feature type="transmembrane region" description="Helical" evidence="4">
    <location>
        <begin position="155"/>
        <end position="175"/>
    </location>
</feature>
<dbReference type="GO" id="GO:0016301">
    <property type="term" value="F:kinase activity"/>
    <property type="evidence" value="ECO:0007669"/>
    <property type="project" value="UniProtKB-KW"/>
</dbReference>
<dbReference type="Proteomes" id="UP000278962">
    <property type="component" value="Unassembled WGS sequence"/>
</dbReference>
<dbReference type="GO" id="GO:0000160">
    <property type="term" value="P:phosphorelay signal transduction system"/>
    <property type="evidence" value="ECO:0007669"/>
    <property type="project" value="UniProtKB-KW"/>
</dbReference>
<feature type="transmembrane region" description="Helical" evidence="4">
    <location>
        <begin position="7"/>
        <end position="27"/>
    </location>
</feature>
<dbReference type="Gene3D" id="3.30.565.10">
    <property type="entry name" value="Histidine kinase-like ATPase, C-terminal domain"/>
    <property type="match status" value="1"/>
</dbReference>
<dbReference type="PANTHER" id="PTHR24421">
    <property type="entry name" value="NITRATE/NITRITE SENSOR PROTEIN NARX-RELATED"/>
    <property type="match status" value="1"/>
</dbReference>
<accession>A0A660LHF6</accession>
<evidence type="ECO:0000313" key="6">
    <source>
        <dbReference type="Proteomes" id="UP000278962"/>
    </source>
</evidence>
<dbReference type="InterPro" id="IPR036890">
    <property type="entry name" value="HATPase_C_sf"/>
</dbReference>
<dbReference type="RefSeq" id="WP_121252016.1">
    <property type="nucleotide sequence ID" value="NZ_RBIL01000001.1"/>
</dbReference>
<evidence type="ECO:0000256" key="3">
    <source>
        <dbReference type="ARBA" id="ARBA00023012"/>
    </source>
</evidence>
<comment type="caution">
    <text evidence="5">The sequence shown here is derived from an EMBL/GenBank/DDBJ whole genome shotgun (WGS) entry which is preliminary data.</text>
</comment>
<keyword evidence="4" id="KW-0812">Transmembrane</keyword>
<keyword evidence="4" id="KW-0472">Membrane</keyword>
<feature type="transmembrane region" description="Helical" evidence="4">
    <location>
        <begin position="33"/>
        <end position="51"/>
    </location>
</feature>
<evidence type="ECO:0000256" key="4">
    <source>
        <dbReference type="SAM" id="Phobius"/>
    </source>
</evidence>